<dbReference type="SUPFAM" id="SSF57783">
    <property type="entry name" value="Zinc beta-ribbon"/>
    <property type="match status" value="1"/>
</dbReference>
<dbReference type="Pfam" id="PF07500">
    <property type="entry name" value="TFIIS_M"/>
    <property type="match status" value="1"/>
</dbReference>
<dbReference type="GO" id="GO:0005634">
    <property type="term" value="C:nucleus"/>
    <property type="evidence" value="ECO:0007669"/>
    <property type="project" value="UniProtKB-SubCell"/>
</dbReference>
<dbReference type="Gene3D" id="1.10.472.30">
    <property type="entry name" value="Transcription elongation factor S-II, central domain"/>
    <property type="match status" value="1"/>
</dbReference>
<gene>
    <name evidence="14" type="primary">LOC109719164</name>
</gene>
<dbReference type="SUPFAM" id="SSF47676">
    <property type="entry name" value="Conserved domain common to transcription factors TFIIS, elongin A, CRSP70"/>
    <property type="match status" value="1"/>
</dbReference>
<dbReference type="Pfam" id="PF01096">
    <property type="entry name" value="Zn_ribbon_TFIIS"/>
    <property type="match status" value="1"/>
</dbReference>
<dbReference type="PROSITE" id="PS51133">
    <property type="entry name" value="ZF_TFIIS_2"/>
    <property type="match status" value="1"/>
</dbReference>
<dbReference type="Gene3D" id="1.20.930.10">
    <property type="entry name" value="Conserved domain common to transcription factors TFIIS, elongin A, CRSP70"/>
    <property type="match status" value="1"/>
</dbReference>
<evidence type="ECO:0000313" key="13">
    <source>
        <dbReference type="Proteomes" id="UP000515123"/>
    </source>
</evidence>
<keyword evidence="13" id="KW-1185">Reference proteome</keyword>
<dbReference type="CDD" id="cd00183">
    <property type="entry name" value="TFIIS_I"/>
    <property type="match status" value="1"/>
</dbReference>
<feature type="region of interest" description="Disordered" evidence="9">
    <location>
        <begin position="122"/>
        <end position="192"/>
    </location>
</feature>
<dbReference type="Gramene" id="Aco012555.1.mrna1">
    <property type="protein sequence ID" value="Aco012555.1.mrna1"/>
    <property type="gene ID" value="Aco012555.1.path1"/>
</dbReference>
<dbReference type="PROSITE" id="PS00466">
    <property type="entry name" value="ZF_TFIIS_1"/>
    <property type="match status" value="1"/>
</dbReference>
<keyword evidence="8" id="KW-0804">Transcription</keyword>
<comment type="subcellular location">
    <subcellularLocation>
        <location evidence="1 7 8">Nucleus</location>
    </subcellularLocation>
</comment>
<sequence length="370" mass="40950">MSMEKELVETFEAAKKAADAAADAGAGGGGGSPEAERCVDALKRLRKMRVTTEVLVATQVGKRLRYLTKHPHSGIQSIASDLLAIWKNIVIEETSSSKKNGISENKKPVKVEIKSETAMKVDKSATSSIKVESTPASATPKAEKRDSDLSSSKSESTKNERVFKEENKASVSKKPSSLPSGPPKLSSLIKSNDPARDKIRELLAEAFTKVSGETAKDDRDEVRYILDEVDACDPFRIAVTVESALFEKLGKSTGTHKQKYRSIMFNLRAENNTDFRRRVLLGKVKPERLVDLTPEEMASDARKMANKQIKEKALFECERAGAPKATTDQFKCGRCGQRKTTYYQLQTRSADEPMTTFVTCVNCNNHWKFC</sequence>
<evidence type="ECO:0000256" key="8">
    <source>
        <dbReference type="RuleBase" id="RU368078"/>
    </source>
</evidence>
<dbReference type="NCBIfam" id="TIGR01385">
    <property type="entry name" value="TFSII"/>
    <property type="match status" value="1"/>
</dbReference>
<reference evidence="13" key="1">
    <citation type="journal article" date="2015" name="Nat. Genet.">
        <title>The pineapple genome and the evolution of CAM photosynthesis.</title>
        <authorList>
            <person name="Ming R."/>
            <person name="VanBuren R."/>
            <person name="Wai C.M."/>
            <person name="Tang H."/>
            <person name="Schatz M.C."/>
            <person name="Bowers J.E."/>
            <person name="Lyons E."/>
            <person name="Wang M.L."/>
            <person name="Chen J."/>
            <person name="Biggers E."/>
            <person name="Zhang J."/>
            <person name="Huang L."/>
            <person name="Zhang L."/>
            <person name="Miao W."/>
            <person name="Zhang J."/>
            <person name="Ye Z."/>
            <person name="Miao C."/>
            <person name="Lin Z."/>
            <person name="Wang H."/>
            <person name="Zhou H."/>
            <person name="Yim W.C."/>
            <person name="Priest H.D."/>
            <person name="Zheng C."/>
            <person name="Woodhouse M."/>
            <person name="Edger P.P."/>
            <person name="Guyot R."/>
            <person name="Guo H.B."/>
            <person name="Guo H."/>
            <person name="Zheng G."/>
            <person name="Singh R."/>
            <person name="Sharma A."/>
            <person name="Min X."/>
            <person name="Zheng Y."/>
            <person name="Lee H."/>
            <person name="Gurtowski J."/>
            <person name="Sedlazeck F.J."/>
            <person name="Harkess A."/>
            <person name="McKain M.R."/>
            <person name="Liao Z."/>
            <person name="Fang J."/>
            <person name="Liu J."/>
            <person name="Zhang X."/>
            <person name="Zhang Q."/>
            <person name="Hu W."/>
            <person name="Qin Y."/>
            <person name="Wang K."/>
            <person name="Chen L.Y."/>
            <person name="Shirley N."/>
            <person name="Lin Y.R."/>
            <person name="Liu L.Y."/>
            <person name="Hernandez A.G."/>
            <person name="Wright C.L."/>
            <person name="Bulone V."/>
            <person name="Tuskan G.A."/>
            <person name="Heath K."/>
            <person name="Zee F."/>
            <person name="Moore P.H."/>
            <person name="Sunkar R."/>
            <person name="Leebens-Mack J.H."/>
            <person name="Mockler T."/>
            <person name="Bennetzen J.L."/>
            <person name="Freeling M."/>
            <person name="Sankoff D."/>
            <person name="Paterson A.H."/>
            <person name="Zhu X."/>
            <person name="Yang X."/>
            <person name="Smith J.A."/>
            <person name="Cushman J.C."/>
            <person name="Paull R.E."/>
            <person name="Yu Q."/>
        </authorList>
    </citation>
    <scope>NUCLEOTIDE SEQUENCE [LARGE SCALE GENOMIC DNA]</scope>
    <source>
        <strain evidence="13">cv. F153</strain>
    </source>
</reference>
<dbReference type="InterPro" id="IPR001222">
    <property type="entry name" value="Znf_TFIIS"/>
</dbReference>
<dbReference type="PANTHER" id="PTHR11477:SF0">
    <property type="entry name" value="IP08861P-RELATED"/>
    <property type="match status" value="1"/>
</dbReference>
<dbReference type="PROSITE" id="PS51321">
    <property type="entry name" value="TFIIS_CENTRAL"/>
    <property type="match status" value="1"/>
</dbReference>
<proteinExistence type="inferred from homology"/>
<accession>A0A6P5FY51</accession>
<evidence type="ECO:0000256" key="4">
    <source>
        <dbReference type="ARBA" id="ARBA00022833"/>
    </source>
</evidence>
<evidence type="ECO:0000256" key="9">
    <source>
        <dbReference type="SAM" id="MobiDB-lite"/>
    </source>
</evidence>
<keyword evidence="2 8" id="KW-0479">Metal-binding</keyword>
<organism evidence="13 14">
    <name type="scientific">Ananas comosus</name>
    <name type="common">Pineapple</name>
    <name type="synonym">Ananas ananas</name>
    <dbReference type="NCBI Taxonomy" id="4615"/>
    <lineage>
        <taxon>Eukaryota</taxon>
        <taxon>Viridiplantae</taxon>
        <taxon>Streptophyta</taxon>
        <taxon>Embryophyta</taxon>
        <taxon>Tracheophyta</taxon>
        <taxon>Spermatophyta</taxon>
        <taxon>Magnoliopsida</taxon>
        <taxon>Liliopsida</taxon>
        <taxon>Poales</taxon>
        <taxon>Bromeliaceae</taxon>
        <taxon>Bromelioideae</taxon>
        <taxon>Ananas</taxon>
    </lineage>
</organism>
<keyword evidence="8" id="KW-0238">DNA-binding</keyword>
<dbReference type="InterPro" id="IPR006289">
    <property type="entry name" value="TFSII"/>
</dbReference>
<dbReference type="GeneID" id="109719164"/>
<dbReference type="InterPro" id="IPR003617">
    <property type="entry name" value="TFIIS/CRSP70_N_sub"/>
</dbReference>
<feature type="domain" description="TFIIS N-terminal" evidence="11">
    <location>
        <begin position="12"/>
        <end position="93"/>
    </location>
</feature>
<evidence type="ECO:0000259" key="10">
    <source>
        <dbReference type="PROSITE" id="PS51133"/>
    </source>
</evidence>
<keyword evidence="8" id="KW-0805">Transcription regulation</keyword>
<dbReference type="InterPro" id="IPR035441">
    <property type="entry name" value="TFIIS/LEDGF_dom_sf"/>
</dbReference>
<keyword evidence="5 7" id="KW-0539">Nucleus</keyword>
<comment type="function">
    <text evidence="8">Necessary for efficient RNA polymerase II transcription elongation past template-encoded arresting sites.</text>
</comment>
<evidence type="ECO:0000313" key="14">
    <source>
        <dbReference type="RefSeq" id="XP_020101296.1"/>
    </source>
</evidence>
<evidence type="ECO:0000256" key="1">
    <source>
        <dbReference type="ARBA" id="ARBA00004123"/>
    </source>
</evidence>
<evidence type="ECO:0000259" key="12">
    <source>
        <dbReference type="PROSITE" id="PS51321"/>
    </source>
</evidence>
<keyword evidence="4 8" id="KW-0862">Zinc</keyword>
<dbReference type="GO" id="GO:0008270">
    <property type="term" value="F:zinc ion binding"/>
    <property type="evidence" value="ECO:0007669"/>
    <property type="project" value="UniProtKB-UniRule"/>
</dbReference>
<dbReference type="Gene3D" id="2.20.25.10">
    <property type="match status" value="1"/>
</dbReference>
<feature type="compositionally biased region" description="Basic and acidic residues" evidence="9">
    <location>
        <begin position="155"/>
        <end position="168"/>
    </location>
</feature>
<dbReference type="RefSeq" id="XP_020101296.1">
    <property type="nucleotide sequence ID" value="XM_020245707.1"/>
</dbReference>
<dbReference type="GO" id="GO:0003677">
    <property type="term" value="F:DNA binding"/>
    <property type="evidence" value="ECO:0007669"/>
    <property type="project" value="UniProtKB-KW"/>
</dbReference>
<dbReference type="FunFam" id="2.20.25.10:FF:000001">
    <property type="entry name" value="Probable Transcription elongation factor S-II"/>
    <property type="match status" value="1"/>
</dbReference>
<feature type="compositionally biased region" description="Low complexity" evidence="9">
    <location>
        <begin position="170"/>
        <end position="191"/>
    </location>
</feature>
<dbReference type="AlphaFoldDB" id="A0A6P5FY51"/>
<evidence type="ECO:0000256" key="7">
    <source>
        <dbReference type="PROSITE-ProRule" id="PRU00649"/>
    </source>
</evidence>
<dbReference type="OrthoDB" id="44867at2759"/>
<dbReference type="PIRSF" id="PIRSF006704">
    <property type="entry name" value="TF_IIS"/>
    <property type="match status" value="1"/>
</dbReference>
<dbReference type="PANTHER" id="PTHR11477">
    <property type="entry name" value="TRANSCRIPTION FACTOR S-II ZINC FINGER DOMAIN-CONTAINING PROTEIN"/>
    <property type="match status" value="1"/>
</dbReference>
<dbReference type="Proteomes" id="UP000515123">
    <property type="component" value="Linkage group 13"/>
</dbReference>
<evidence type="ECO:0000259" key="11">
    <source>
        <dbReference type="PROSITE" id="PS51319"/>
    </source>
</evidence>
<dbReference type="InterPro" id="IPR036575">
    <property type="entry name" value="TFIIS_cen_dom_sf"/>
</dbReference>
<dbReference type="InterPro" id="IPR035100">
    <property type="entry name" value="TF_IIS-typ"/>
</dbReference>
<evidence type="ECO:0000256" key="6">
    <source>
        <dbReference type="PROSITE-ProRule" id="PRU00472"/>
    </source>
</evidence>
<dbReference type="SMART" id="SM00510">
    <property type="entry name" value="TFS2M"/>
    <property type="match status" value="1"/>
</dbReference>
<feature type="domain" description="TFIIS-type" evidence="10">
    <location>
        <begin position="328"/>
        <end position="368"/>
    </location>
</feature>
<feature type="compositionally biased region" description="Polar residues" evidence="9">
    <location>
        <begin position="124"/>
        <end position="137"/>
    </location>
</feature>
<dbReference type="PROSITE" id="PS51319">
    <property type="entry name" value="TFIIS_N"/>
    <property type="match status" value="1"/>
</dbReference>
<feature type="domain" description="TFIIS central" evidence="12">
    <location>
        <begin position="195"/>
        <end position="325"/>
    </location>
</feature>
<dbReference type="SMART" id="SM00509">
    <property type="entry name" value="TFS2N"/>
    <property type="match status" value="1"/>
</dbReference>
<evidence type="ECO:0000256" key="5">
    <source>
        <dbReference type="ARBA" id="ARBA00023242"/>
    </source>
</evidence>
<comment type="similarity">
    <text evidence="8">Belongs to the TFS-II family.</text>
</comment>
<keyword evidence="3 6" id="KW-0863">Zinc-finger</keyword>
<dbReference type="SUPFAM" id="SSF46942">
    <property type="entry name" value="Elongation factor TFIIS domain 2"/>
    <property type="match status" value="1"/>
</dbReference>
<name>A0A6P5FY51_ANACO</name>
<dbReference type="InterPro" id="IPR017923">
    <property type="entry name" value="TFIIS_N"/>
</dbReference>
<dbReference type="GO" id="GO:0006368">
    <property type="term" value="P:transcription elongation by RNA polymerase II"/>
    <property type="evidence" value="ECO:0007669"/>
    <property type="project" value="InterPro"/>
</dbReference>
<dbReference type="Pfam" id="PF08711">
    <property type="entry name" value="Med26"/>
    <property type="match status" value="1"/>
</dbReference>
<dbReference type="CDD" id="cd13749">
    <property type="entry name" value="Zn-ribbon_TFIIS"/>
    <property type="match status" value="1"/>
</dbReference>
<evidence type="ECO:0000256" key="3">
    <source>
        <dbReference type="ARBA" id="ARBA00022771"/>
    </source>
</evidence>
<reference evidence="14" key="2">
    <citation type="submission" date="2025-08" db="UniProtKB">
        <authorList>
            <consortium name="RefSeq"/>
        </authorList>
    </citation>
    <scope>IDENTIFICATION</scope>
    <source>
        <tissue evidence="14">Leaf</tissue>
    </source>
</reference>
<dbReference type="InterPro" id="IPR003618">
    <property type="entry name" value="TFIIS_cen_dom"/>
</dbReference>
<protein>
    <recommendedName>
        <fullName evidence="8">Transcription elongation factor</fullName>
    </recommendedName>
</protein>
<evidence type="ECO:0000256" key="2">
    <source>
        <dbReference type="ARBA" id="ARBA00022723"/>
    </source>
</evidence>
<dbReference type="SMART" id="SM00440">
    <property type="entry name" value="ZnF_C2C2"/>
    <property type="match status" value="1"/>
</dbReference>